<sequence>IVIEKDINQAGEYYYKAAYWYEKGSGVTEDEQKVFKLYRKAADMDHVKGSLK</sequence>
<gene>
    <name evidence="1" type="ORF">RPERSI_LOCUS29224</name>
</gene>
<dbReference type="Proteomes" id="UP000789920">
    <property type="component" value="Unassembled WGS sequence"/>
</dbReference>
<evidence type="ECO:0000313" key="1">
    <source>
        <dbReference type="EMBL" id="CAG8834536.1"/>
    </source>
</evidence>
<feature type="non-terminal residue" evidence="1">
    <location>
        <position position="52"/>
    </location>
</feature>
<accession>A0ACA9SCW0</accession>
<reference evidence="1" key="1">
    <citation type="submission" date="2021-06" db="EMBL/GenBank/DDBJ databases">
        <authorList>
            <person name="Kallberg Y."/>
            <person name="Tangrot J."/>
            <person name="Rosling A."/>
        </authorList>
    </citation>
    <scope>NUCLEOTIDE SEQUENCE</scope>
    <source>
        <strain evidence="1">MA461A</strain>
    </source>
</reference>
<protein>
    <submittedName>
        <fullName evidence="1">9679_t:CDS:1</fullName>
    </submittedName>
</protein>
<evidence type="ECO:0000313" key="2">
    <source>
        <dbReference type="Proteomes" id="UP000789920"/>
    </source>
</evidence>
<proteinExistence type="predicted"/>
<organism evidence="1 2">
    <name type="scientific">Racocetra persica</name>
    <dbReference type="NCBI Taxonomy" id="160502"/>
    <lineage>
        <taxon>Eukaryota</taxon>
        <taxon>Fungi</taxon>
        <taxon>Fungi incertae sedis</taxon>
        <taxon>Mucoromycota</taxon>
        <taxon>Glomeromycotina</taxon>
        <taxon>Glomeromycetes</taxon>
        <taxon>Diversisporales</taxon>
        <taxon>Gigasporaceae</taxon>
        <taxon>Racocetra</taxon>
    </lineage>
</organism>
<feature type="non-terminal residue" evidence="1">
    <location>
        <position position="1"/>
    </location>
</feature>
<dbReference type="EMBL" id="CAJVQC010109416">
    <property type="protein sequence ID" value="CAG8834536.1"/>
    <property type="molecule type" value="Genomic_DNA"/>
</dbReference>
<comment type="caution">
    <text evidence="1">The sequence shown here is derived from an EMBL/GenBank/DDBJ whole genome shotgun (WGS) entry which is preliminary data.</text>
</comment>
<keyword evidence="2" id="KW-1185">Reference proteome</keyword>
<name>A0ACA9SCW0_9GLOM</name>